<sequence>MQFAGLDIRREKISACLVDLRGEMTAFDTRELSIGASRGDVLSAIDALLVELMGAAVSPVTALGVGSVGPVVGDEGVIQSIHFPALRGFDIAGYLERVHGIPVTIQTGAVAAAYGEERIARRQQRPATSVAFVVIDYAGIGLGLISGGEGWITDHGGVGELGHLSIDRAGRACECGRRGCLLQYSSGRAVLQALGRLDGDDGAAFARVARNADAGDEAAQAALIEAGDHLAHGIVDADSLLRPGRIVLGSSHPRMADWYLQGVRRHLDGLPDREGGRALRDRLYLSELGTAAICYGAANRELKAFLDAPDAHVKRLGASSADAWSAAEGDRSTAT</sequence>
<dbReference type="EMBL" id="QKZL01000021">
    <property type="protein sequence ID" value="PZX12872.1"/>
    <property type="molecule type" value="Genomic_DNA"/>
</dbReference>
<dbReference type="Pfam" id="PF00480">
    <property type="entry name" value="ROK"/>
    <property type="match status" value="1"/>
</dbReference>
<dbReference type="Proteomes" id="UP000248916">
    <property type="component" value="Unassembled WGS sequence"/>
</dbReference>
<dbReference type="GO" id="GO:0016301">
    <property type="term" value="F:kinase activity"/>
    <property type="evidence" value="ECO:0007669"/>
    <property type="project" value="UniProtKB-KW"/>
</dbReference>
<keyword evidence="1" id="KW-0418">Kinase</keyword>
<evidence type="ECO:0000313" key="1">
    <source>
        <dbReference type="EMBL" id="PZX12872.1"/>
    </source>
</evidence>
<keyword evidence="1" id="KW-0808">Transferase</keyword>
<reference evidence="1 2" key="1">
    <citation type="submission" date="2018-06" db="EMBL/GenBank/DDBJ databases">
        <title>Genomic Encyclopedia of Archaeal and Bacterial Type Strains, Phase II (KMG-II): from individual species to whole genera.</title>
        <authorList>
            <person name="Goeker M."/>
        </authorList>
    </citation>
    <scope>NUCLEOTIDE SEQUENCE [LARGE SCALE GENOMIC DNA]</scope>
    <source>
        <strain evidence="1 2">DSM 22009</strain>
    </source>
</reference>
<comment type="caution">
    <text evidence="1">The sequence shown here is derived from an EMBL/GenBank/DDBJ whole genome shotgun (WGS) entry which is preliminary data.</text>
</comment>
<gene>
    <name evidence="1" type="ORF">LX81_03423</name>
</gene>
<dbReference type="InterPro" id="IPR043129">
    <property type="entry name" value="ATPase_NBD"/>
</dbReference>
<dbReference type="PANTHER" id="PTHR18964">
    <property type="entry name" value="ROK (REPRESSOR, ORF, KINASE) FAMILY"/>
    <property type="match status" value="1"/>
</dbReference>
<dbReference type="AlphaFoldDB" id="A0A2W7NNM5"/>
<organism evidence="1 2">
    <name type="scientific">Palleronia aestuarii</name>
    <dbReference type="NCBI Taxonomy" id="568105"/>
    <lineage>
        <taxon>Bacteria</taxon>
        <taxon>Pseudomonadati</taxon>
        <taxon>Pseudomonadota</taxon>
        <taxon>Alphaproteobacteria</taxon>
        <taxon>Rhodobacterales</taxon>
        <taxon>Roseobacteraceae</taxon>
        <taxon>Palleronia</taxon>
    </lineage>
</organism>
<accession>A0A2W7NNM5</accession>
<dbReference type="Gene3D" id="3.30.420.40">
    <property type="match status" value="2"/>
</dbReference>
<dbReference type="PANTHER" id="PTHR18964:SF173">
    <property type="entry name" value="GLUCOKINASE"/>
    <property type="match status" value="1"/>
</dbReference>
<protein>
    <submittedName>
        <fullName evidence="1">Glucokinase</fullName>
    </submittedName>
</protein>
<dbReference type="InterPro" id="IPR000600">
    <property type="entry name" value="ROK"/>
</dbReference>
<proteinExistence type="predicted"/>
<dbReference type="SUPFAM" id="SSF53067">
    <property type="entry name" value="Actin-like ATPase domain"/>
    <property type="match status" value="1"/>
</dbReference>
<evidence type="ECO:0000313" key="2">
    <source>
        <dbReference type="Proteomes" id="UP000248916"/>
    </source>
</evidence>
<keyword evidence="2" id="KW-1185">Reference proteome</keyword>
<name>A0A2W7NNM5_9RHOB</name>